<dbReference type="PANTHER" id="PTHR43277">
    <property type="entry name" value="ARGININE DECARBOXYLASE"/>
    <property type="match status" value="1"/>
</dbReference>
<dbReference type="InterPro" id="IPR015421">
    <property type="entry name" value="PyrdxlP-dep_Trfase_major"/>
</dbReference>
<organism evidence="4 5">
    <name type="scientific">Astrephomene gubernaculifera</name>
    <dbReference type="NCBI Taxonomy" id="47775"/>
    <lineage>
        <taxon>Eukaryota</taxon>
        <taxon>Viridiplantae</taxon>
        <taxon>Chlorophyta</taxon>
        <taxon>core chlorophytes</taxon>
        <taxon>Chlorophyceae</taxon>
        <taxon>CS clade</taxon>
        <taxon>Chlamydomonadales</taxon>
        <taxon>Astrephomenaceae</taxon>
        <taxon>Astrephomene</taxon>
    </lineage>
</organism>
<comment type="caution">
    <text evidence="4">The sequence shown here is derived from an EMBL/GenBank/DDBJ whole genome shotgun (WGS) entry which is preliminary data.</text>
</comment>
<feature type="compositionally biased region" description="Low complexity" evidence="3">
    <location>
        <begin position="158"/>
        <end position="197"/>
    </location>
</feature>
<dbReference type="GO" id="GO:0003824">
    <property type="term" value="F:catalytic activity"/>
    <property type="evidence" value="ECO:0007669"/>
    <property type="project" value="InterPro"/>
</dbReference>
<feature type="compositionally biased region" description="Pro residues" evidence="3">
    <location>
        <begin position="198"/>
        <end position="209"/>
    </location>
</feature>
<dbReference type="InterPro" id="IPR036633">
    <property type="entry name" value="Prn/Lys/Arg_de-COase_C_sf"/>
</dbReference>
<evidence type="ECO:0000256" key="2">
    <source>
        <dbReference type="ARBA" id="ARBA00022898"/>
    </source>
</evidence>
<proteinExistence type="predicted"/>
<dbReference type="InterPro" id="IPR052357">
    <property type="entry name" value="Orn_Lys_Arg_decarboxylase-I"/>
</dbReference>
<feature type="non-terminal residue" evidence="4">
    <location>
        <position position="257"/>
    </location>
</feature>
<dbReference type="PANTHER" id="PTHR43277:SF4">
    <property type="entry name" value="ARGININE DECARBOXYLASE"/>
    <property type="match status" value="1"/>
</dbReference>
<feature type="non-terminal residue" evidence="4">
    <location>
        <position position="1"/>
    </location>
</feature>
<dbReference type="EMBL" id="BMAR01000006">
    <property type="protein sequence ID" value="GFR43985.1"/>
    <property type="molecule type" value="Genomic_DNA"/>
</dbReference>
<gene>
    <name evidence="4" type="ORF">Agub_g5130</name>
</gene>
<evidence type="ECO:0000256" key="3">
    <source>
        <dbReference type="SAM" id="MobiDB-lite"/>
    </source>
</evidence>
<comment type="cofactor">
    <cofactor evidence="1">
        <name>pyridoxal 5'-phosphate</name>
        <dbReference type="ChEBI" id="CHEBI:597326"/>
    </cofactor>
</comment>
<reference evidence="4 5" key="1">
    <citation type="journal article" date="2021" name="Sci. Rep.">
        <title>Genome sequencing of the multicellular alga Astrephomene provides insights into convergent evolution of germ-soma differentiation.</title>
        <authorList>
            <person name="Yamashita S."/>
            <person name="Yamamoto K."/>
            <person name="Matsuzaki R."/>
            <person name="Suzuki S."/>
            <person name="Yamaguchi H."/>
            <person name="Hirooka S."/>
            <person name="Minakuchi Y."/>
            <person name="Miyagishima S."/>
            <person name="Kawachi M."/>
            <person name="Toyoda A."/>
            <person name="Nozaki H."/>
        </authorList>
    </citation>
    <scope>NUCLEOTIDE SEQUENCE [LARGE SCALE GENOMIC DNA]</scope>
    <source>
        <strain evidence="4 5">NIES-4017</strain>
    </source>
</reference>
<evidence type="ECO:0000256" key="1">
    <source>
        <dbReference type="ARBA" id="ARBA00001933"/>
    </source>
</evidence>
<keyword evidence="2" id="KW-0663">Pyridoxal phosphate</keyword>
<feature type="compositionally biased region" description="Low complexity" evidence="3">
    <location>
        <begin position="210"/>
        <end position="219"/>
    </location>
</feature>
<dbReference type="AlphaFoldDB" id="A0AAD3HKR7"/>
<accession>A0AAD3HKR7</accession>
<dbReference type="SUPFAM" id="SSF55904">
    <property type="entry name" value="Ornithine decarboxylase C-terminal domain"/>
    <property type="match status" value="1"/>
</dbReference>
<evidence type="ECO:0000313" key="4">
    <source>
        <dbReference type="EMBL" id="GFR43985.1"/>
    </source>
</evidence>
<evidence type="ECO:0000313" key="5">
    <source>
        <dbReference type="Proteomes" id="UP001054857"/>
    </source>
</evidence>
<dbReference type="Gene3D" id="3.40.640.10">
    <property type="entry name" value="Type I PLP-dependent aspartate aminotransferase-like (Major domain)"/>
    <property type="match status" value="1"/>
</dbReference>
<keyword evidence="5" id="KW-1185">Reference proteome</keyword>
<name>A0AAD3HKR7_9CHLO</name>
<dbReference type="Proteomes" id="UP001054857">
    <property type="component" value="Unassembled WGS sequence"/>
</dbReference>
<feature type="region of interest" description="Disordered" evidence="3">
    <location>
        <begin position="158"/>
        <end position="222"/>
    </location>
</feature>
<protein>
    <submittedName>
        <fullName evidence="4">Uncharacterized protein</fullName>
    </submittedName>
</protein>
<sequence>LQTLQSSSPSYPLLASLDGARAQAAAGGAYEEAMRAAKLIRSTVSRDCRLLEILDERTAGASLASVHAFDPLRLTLLVDRVTADVEPGSGGVSSSIGDGDQIRDGFGAAEWLERRHGVVPEMATAKTVVLALGPGTTLRHAEIAAAAILDLDRLAQQQQQQQQQQQSQHQQQSPASPQTSPTSSSSSSSFSGSSGHHTPPPPPPPPSPAAPSQQQQQPPREAAIEVVMSPRAAYFALTESVPSDSALGRVAAELLCP</sequence>